<feature type="compositionally biased region" description="Basic residues" evidence="1">
    <location>
        <begin position="1"/>
        <end position="12"/>
    </location>
</feature>
<proteinExistence type="predicted"/>
<dbReference type="Proteomes" id="UP000551878">
    <property type="component" value="Unassembled WGS sequence"/>
</dbReference>
<reference evidence="2 3" key="1">
    <citation type="submission" date="2020-08" db="EMBL/GenBank/DDBJ databases">
        <title>Genomic Encyclopedia of Type Strains, Phase IV (KMG-IV): sequencing the most valuable type-strain genomes for metagenomic binning, comparative biology and taxonomic classification.</title>
        <authorList>
            <person name="Goeker M."/>
        </authorList>
    </citation>
    <scope>NUCLEOTIDE SEQUENCE [LARGE SCALE GENOMIC DNA]</scope>
    <source>
        <strain evidence="2 3">DSM 24696</strain>
    </source>
</reference>
<accession>A0A840QQP1</accession>
<dbReference type="EMBL" id="JACHHB010000007">
    <property type="protein sequence ID" value="MBB5173643.1"/>
    <property type="molecule type" value="Genomic_DNA"/>
</dbReference>
<feature type="region of interest" description="Disordered" evidence="1">
    <location>
        <begin position="1"/>
        <end position="23"/>
    </location>
</feature>
<keyword evidence="3" id="KW-1185">Reference proteome</keyword>
<evidence type="ECO:0000313" key="2">
    <source>
        <dbReference type="EMBL" id="MBB5173643.1"/>
    </source>
</evidence>
<dbReference type="AlphaFoldDB" id="A0A840QQP1"/>
<evidence type="ECO:0000256" key="1">
    <source>
        <dbReference type="SAM" id="MobiDB-lite"/>
    </source>
</evidence>
<name>A0A840QQP1_9BACI</name>
<comment type="caution">
    <text evidence="2">The sequence shown here is derived from an EMBL/GenBank/DDBJ whole genome shotgun (WGS) entry which is preliminary data.</text>
</comment>
<protein>
    <submittedName>
        <fullName evidence="2">Uncharacterized protein</fullName>
    </submittedName>
</protein>
<sequence>MKKKSKNLKLKRQTNTDKKPKIHYQVYLPEDREPHPKDIDEIEY</sequence>
<gene>
    <name evidence="2" type="ORF">HNQ41_001832</name>
</gene>
<evidence type="ECO:0000313" key="3">
    <source>
        <dbReference type="Proteomes" id="UP000551878"/>
    </source>
</evidence>
<organism evidence="2 3">
    <name type="scientific">Texcoconibacillus texcoconensis</name>
    <dbReference type="NCBI Taxonomy" id="1095777"/>
    <lineage>
        <taxon>Bacteria</taxon>
        <taxon>Bacillati</taxon>
        <taxon>Bacillota</taxon>
        <taxon>Bacilli</taxon>
        <taxon>Bacillales</taxon>
        <taxon>Bacillaceae</taxon>
        <taxon>Texcoconibacillus</taxon>
    </lineage>
</organism>
<dbReference type="RefSeq" id="WP_281394002.1">
    <property type="nucleotide sequence ID" value="NZ_JACHHB010000007.1"/>
</dbReference>